<keyword evidence="2" id="KW-0732">Signal</keyword>
<proteinExistence type="predicted"/>
<feature type="chain" id="PRO_5046181037" description="DUF1541 domain-containing protein" evidence="2">
    <location>
        <begin position="21"/>
        <end position="190"/>
    </location>
</feature>
<keyword evidence="5" id="KW-1185">Reference proteome</keyword>
<protein>
    <recommendedName>
        <fullName evidence="3">DUF1541 domain-containing protein</fullName>
    </recommendedName>
</protein>
<reference evidence="4 5" key="1">
    <citation type="submission" date="2021-03" db="EMBL/GenBank/DDBJ databases">
        <title>Antimicrobial resistance genes in bacteria isolated from Japanese honey, and their potential for conferring macrolide and lincosamide resistance in the American foulbrood pathogen Paenibacillus larvae.</title>
        <authorList>
            <person name="Okamoto M."/>
            <person name="Kumagai M."/>
            <person name="Kanamori H."/>
            <person name="Takamatsu D."/>
        </authorList>
    </citation>
    <scope>NUCLEOTIDE SEQUENCE [LARGE SCALE GENOMIC DNA]</scope>
    <source>
        <strain evidence="4 5">J42TS3</strain>
    </source>
</reference>
<evidence type="ECO:0000313" key="5">
    <source>
        <dbReference type="Proteomes" id="UP000679992"/>
    </source>
</evidence>
<dbReference type="Proteomes" id="UP000679992">
    <property type="component" value="Unassembled WGS sequence"/>
</dbReference>
<dbReference type="PROSITE" id="PS51257">
    <property type="entry name" value="PROKAR_LIPOPROTEIN"/>
    <property type="match status" value="1"/>
</dbReference>
<feature type="compositionally biased region" description="Polar residues" evidence="1">
    <location>
        <begin position="34"/>
        <end position="43"/>
    </location>
</feature>
<organism evidence="4 5">
    <name type="scientific">Paenibacillus vini</name>
    <dbReference type="NCBI Taxonomy" id="1476024"/>
    <lineage>
        <taxon>Bacteria</taxon>
        <taxon>Bacillati</taxon>
        <taxon>Bacillota</taxon>
        <taxon>Bacilli</taxon>
        <taxon>Bacillales</taxon>
        <taxon>Paenibacillaceae</taxon>
        <taxon>Paenibacillus</taxon>
    </lineage>
</organism>
<sequence length="190" mass="20340">MNKNFLIGILSVAMALVVSACSDNNAAVTKDNAANMNEGSSSHDQMDHSGSGEVPTDLEAAKNPAYPMGSEAVIEADHMEGMKGAKATITGAYDTNVYMVSYTPTTGGATVKNHKWVIHEEIENAGDQPFKPGDKVVLMAKHMKGMEGADAVVDSVEQTTVYMVDYTDTVSGEQVINHKWVTEKELSPVE</sequence>
<dbReference type="RefSeq" id="WP_213654709.1">
    <property type="nucleotide sequence ID" value="NZ_BOSL01000005.1"/>
</dbReference>
<dbReference type="Gene3D" id="2.30.30.1210">
    <property type="entry name" value="Domain of unknown function DUF1541"/>
    <property type="match status" value="1"/>
</dbReference>
<evidence type="ECO:0000256" key="2">
    <source>
        <dbReference type="SAM" id="SignalP"/>
    </source>
</evidence>
<feature type="region of interest" description="Disordered" evidence="1">
    <location>
        <begin position="34"/>
        <end position="55"/>
    </location>
</feature>
<dbReference type="Pfam" id="PF07563">
    <property type="entry name" value="DUF1541"/>
    <property type="match status" value="2"/>
</dbReference>
<dbReference type="InterPro" id="IPR011438">
    <property type="entry name" value="DUF1541"/>
</dbReference>
<accession>A0ABQ4MAP1</accession>
<gene>
    <name evidence="4" type="primary">ydhK</name>
    <name evidence="4" type="ORF">J42TS3_20890</name>
</gene>
<dbReference type="EMBL" id="BOSL01000005">
    <property type="protein sequence ID" value="GIP53054.1"/>
    <property type="molecule type" value="Genomic_DNA"/>
</dbReference>
<feature type="signal peptide" evidence="2">
    <location>
        <begin position="1"/>
        <end position="20"/>
    </location>
</feature>
<comment type="caution">
    <text evidence="4">The sequence shown here is derived from an EMBL/GenBank/DDBJ whole genome shotgun (WGS) entry which is preliminary data.</text>
</comment>
<feature type="domain" description="DUF1541" evidence="3">
    <location>
        <begin position="69"/>
        <end position="119"/>
    </location>
</feature>
<evidence type="ECO:0000259" key="3">
    <source>
        <dbReference type="Pfam" id="PF07563"/>
    </source>
</evidence>
<name>A0ABQ4MAP1_9BACL</name>
<evidence type="ECO:0000313" key="4">
    <source>
        <dbReference type="EMBL" id="GIP53054.1"/>
    </source>
</evidence>
<feature type="domain" description="DUF1541" evidence="3">
    <location>
        <begin position="132"/>
        <end position="183"/>
    </location>
</feature>
<evidence type="ECO:0000256" key="1">
    <source>
        <dbReference type="SAM" id="MobiDB-lite"/>
    </source>
</evidence>